<dbReference type="SMART" id="SM00345">
    <property type="entry name" value="HTH_GNTR"/>
    <property type="match status" value="1"/>
</dbReference>
<dbReference type="PANTHER" id="PTHR38445:SF9">
    <property type="entry name" value="HTH-TYPE TRANSCRIPTIONAL REPRESSOR YTRA"/>
    <property type="match status" value="1"/>
</dbReference>
<dbReference type="CDD" id="cd07377">
    <property type="entry name" value="WHTH_GntR"/>
    <property type="match status" value="1"/>
</dbReference>
<dbReference type="SUPFAM" id="SSF46785">
    <property type="entry name" value="Winged helix' DNA-binding domain"/>
    <property type="match status" value="1"/>
</dbReference>
<accession>A0AAE3SJR6</accession>
<protein>
    <submittedName>
        <fullName evidence="5">GntR family transcriptional regulator</fullName>
    </submittedName>
</protein>
<dbReference type="Pfam" id="PF00392">
    <property type="entry name" value="GntR"/>
    <property type="match status" value="1"/>
</dbReference>
<keyword evidence="2" id="KW-0238">DNA-binding</keyword>
<dbReference type="AlphaFoldDB" id="A0AAE3SJR6"/>
<dbReference type="GO" id="GO:0003677">
    <property type="term" value="F:DNA binding"/>
    <property type="evidence" value="ECO:0007669"/>
    <property type="project" value="UniProtKB-KW"/>
</dbReference>
<evidence type="ECO:0000256" key="3">
    <source>
        <dbReference type="ARBA" id="ARBA00023163"/>
    </source>
</evidence>
<evidence type="ECO:0000313" key="5">
    <source>
        <dbReference type="EMBL" id="MCW3804655.1"/>
    </source>
</evidence>
<organism evidence="5 6">
    <name type="scientific">Plebeiibacterium marinum</name>
    <dbReference type="NCBI Taxonomy" id="2992111"/>
    <lineage>
        <taxon>Bacteria</taxon>
        <taxon>Pseudomonadati</taxon>
        <taxon>Bacteroidota</taxon>
        <taxon>Bacteroidia</taxon>
        <taxon>Marinilabiliales</taxon>
        <taxon>Marinilabiliaceae</taxon>
        <taxon>Plebeiibacterium</taxon>
    </lineage>
</organism>
<dbReference type="RefSeq" id="WP_301197874.1">
    <property type="nucleotide sequence ID" value="NZ_JAPDPI010000004.1"/>
</dbReference>
<sequence>MEFKSSKGIFQQIADNICDKILSGKLAVGDKIPSVREHAAELGVNHNTIMRTYSELQRDNIISNKRGVGYFVSENAPEKIIQVRKHEFFELTLPEIIKQIDLLKIKASDMQELITKLNENENK</sequence>
<reference evidence="5" key="1">
    <citation type="submission" date="2022-10" db="EMBL/GenBank/DDBJ databases">
        <authorList>
            <person name="Yu W.X."/>
        </authorList>
    </citation>
    <scope>NUCLEOTIDE SEQUENCE</scope>
    <source>
        <strain evidence="5">D04</strain>
    </source>
</reference>
<dbReference type="PROSITE" id="PS50949">
    <property type="entry name" value="HTH_GNTR"/>
    <property type="match status" value="1"/>
</dbReference>
<evidence type="ECO:0000256" key="2">
    <source>
        <dbReference type="ARBA" id="ARBA00023125"/>
    </source>
</evidence>
<evidence type="ECO:0000256" key="1">
    <source>
        <dbReference type="ARBA" id="ARBA00023015"/>
    </source>
</evidence>
<dbReference type="Gene3D" id="1.10.287.100">
    <property type="match status" value="1"/>
</dbReference>
<dbReference type="GO" id="GO:0003700">
    <property type="term" value="F:DNA-binding transcription factor activity"/>
    <property type="evidence" value="ECO:0007669"/>
    <property type="project" value="InterPro"/>
</dbReference>
<dbReference type="Gene3D" id="1.10.10.10">
    <property type="entry name" value="Winged helix-like DNA-binding domain superfamily/Winged helix DNA-binding domain"/>
    <property type="match status" value="1"/>
</dbReference>
<proteinExistence type="predicted"/>
<dbReference type="InterPro" id="IPR000524">
    <property type="entry name" value="Tscrpt_reg_HTH_GntR"/>
</dbReference>
<dbReference type="Proteomes" id="UP001207408">
    <property type="component" value="Unassembled WGS sequence"/>
</dbReference>
<gene>
    <name evidence="5" type="ORF">OM074_03395</name>
</gene>
<dbReference type="EMBL" id="JAPDPI010000004">
    <property type="protein sequence ID" value="MCW3804655.1"/>
    <property type="molecule type" value="Genomic_DNA"/>
</dbReference>
<keyword evidence="3" id="KW-0804">Transcription</keyword>
<keyword evidence="1" id="KW-0805">Transcription regulation</keyword>
<dbReference type="InterPro" id="IPR036388">
    <property type="entry name" value="WH-like_DNA-bd_sf"/>
</dbReference>
<evidence type="ECO:0000313" key="6">
    <source>
        <dbReference type="Proteomes" id="UP001207408"/>
    </source>
</evidence>
<feature type="domain" description="HTH gntR-type" evidence="4">
    <location>
        <begin position="7"/>
        <end position="75"/>
    </location>
</feature>
<dbReference type="InterPro" id="IPR036390">
    <property type="entry name" value="WH_DNA-bd_sf"/>
</dbReference>
<comment type="caution">
    <text evidence="5">The sequence shown here is derived from an EMBL/GenBank/DDBJ whole genome shotgun (WGS) entry which is preliminary data.</text>
</comment>
<name>A0AAE3SJR6_9BACT</name>
<dbReference type="PANTHER" id="PTHR38445">
    <property type="entry name" value="HTH-TYPE TRANSCRIPTIONAL REPRESSOR YTRA"/>
    <property type="match status" value="1"/>
</dbReference>
<evidence type="ECO:0000259" key="4">
    <source>
        <dbReference type="PROSITE" id="PS50949"/>
    </source>
</evidence>
<keyword evidence="6" id="KW-1185">Reference proteome</keyword>